<feature type="region of interest" description="Disordered" evidence="6">
    <location>
        <begin position="1"/>
        <end position="83"/>
    </location>
</feature>
<accession>A0A9N8E250</accession>
<feature type="compositionally biased region" description="Basic residues" evidence="6">
    <location>
        <begin position="18"/>
        <end position="32"/>
    </location>
</feature>
<dbReference type="GO" id="GO:0003677">
    <property type="term" value="F:DNA binding"/>
    <property type="evidence" value="ECO:0007669"/>
    <property type="project" value="InterPro"/>
</dbReference>
<feature type="domain" description="PARP-type" evidence="7">
    <location>
        <begin position="82"/>
        <end position="129"/>
    </location>
</feature>
<evidence type="ECO:0000313" key="9">
    <source>
        <dbReference type="EMBL" id="CAB9513122.1"/>
    </source>
</evidence>
<evidence type="ECO:0000313" key="10">
    <source>
        <dbReference type="Proteomes" id="UP001153069"/>
    </source>
</evidence>
<evidence type="ECO:0000256" key="3">
    <source>
        <dbReference type="ARBA" id="ARBA00022771"/>
    </source>
</evidence>
<dbReference type="EMBL" id="CAICTM010000572">
    <property type="protein sequence ID" value="CAB9513122.1"/>
    <property type="molecule type" value="Genomic_DNA"/>
</dbReference>
<evidence type="ECO:0000256" key="5">
    <source>
        <dbReference type="ARBA" id="ARBA00023242"/>
    </source>
</evidence>
<gene>
    <name evidence="9" type="ORF">SEMRO_573_G168930.1</name>
</gene>
<feature type="compositionally biased region" description="Polar residues" evidence="6">
    <location>
        <begin position="33"/>
        <end position="48"/>
    </location>
</feature>
<dbReference type="Gene3D" id="1.10.150.80">
    <property type="entry name" value="HRDC domain"/>
    <property type="match status" value="1"/>
</dbReference>
<dbReference type="Proteomes" id="UP001153069">
    <property type="component" value="Unassembled WGS sequence"/>
</dbReference>
<feature type="compositionally biased region" description="Polar residues" evidence="6">
    <location>
        <begin position="58"/>
        <end position="72"/>
    </location>
</feature>
<dbReference type="OrthoDB" id="55725at2759"/>
<dbReference type="SMART" id="SM00341">
    <property type="entry name" value="HRDC"/>
    <property type="match status" value="1"/>
</dbReference>
<dbReference type="SUPFAM" id="SSF47819">
    <property type="entry name" value="HRDC-like"/>
    <property type="match status" value="1"/>
</dbReference>
<keyword evidence="5" id="KW-0539">Nucleus</keyword>
<evidence type="ECO:0000259" key="8">
    <source>
        <dbReference type="PROSITE" id="PS50967"/>
    </source>
</evidence>
<dbReference type="Pfam" id="PF00570">
    <property type="entry name" value="HRDC"/>
    <property type="match status" value="1"/>
</dbReference>
<dbReference type="AlphaFoldDB" id="A0A9N8E250"/>
<comment type="subcellular location">
    <subcellularLocation>
        <location evidence="1">Nucleus</location>
    </subcellularLocation>
</comment>
<keyword evidence="9" id="KW-0547">Nucleotide-binding</keyword>
<evidence type="ECO:0000256" key="6">
    <source>
        <dbReference type="SAM" id="MobiDB-lite"/>
    </source>
</evidence>
<evidence type="ECO:0000256" key="4">
    <source>
        <dbReference type="ARBA" id="ARBA00022833"/>
    </source>
</evidence>
<dbReference type="SUPFAM" id="SSF57716">
    <property type="entry name" value="Glucocorticoid receptor-like (DNA-binding domain)"/>
    <property type="match status" value="1"/>
</dbReference>
<evidence type="ECO:0000259" key="7">
    <source>
        <dbReference type="PROSITE" id="PS50064"/>
    </source>
</evidence>
<keyword evidence="4" id="KW-0862">Zinc</keyword>
<dbReference type="InterPro" id="IPR002121">
    <property type="entry name" value="HRDC_dom"/>
</dbReference>
<keyword evidence="9" id="KW-0347">Helicase</keyword>
<dbReference type="Gene3D" id="3.30.1740.10">
    <property type="entry name" value="Zinc finger, PARP-type"/>
    <property type="match status" value="1"/>
</dbReference>
<dbReference type="InterPro" id="IPR010997">
    <property type="entry name" value="HRDC-like_sf"/>
</dbReference>
<evidence type="ECO:0000256" key="1">
    <source>
        <dbReference type="ARBA" id="ARBA00004123"/>
    </source>
</evidence>
<dbReference type="InterPro" id="IPR036957">
    <property type="entry name" value="Znf_PARP_sf"/>
</dbReference>
<keyword evidence="9" id="KW-0378">Hydrolase</keyword>
<dbReference type="InterPro" id="IPR044876">
    <property type="entry name" value="HRDC_dom_sf"/>
</dbReference>
<evidence type="ECO:0000256" key="2">
    <source>
        <dbReference type="ARBA" id="ARBA00022723"/>
    </source>
</evidence>
<keyword evidence="10" id="KW-1185">Reference proteome</keyword>
<keyword evidence="3" id="KW-0863">Zinc-finger</keyword>
<keyword evidence="9" id="KW-0067">ATP-binding</keyword>
<reference evidence="9" key="1">
    <citation type="submission" date="2020-06" db="EMBL/GenBank/DDBJ databases">
        <authorList>
            <consortium name="Plant Systems Biology data submission"/>
        </authorList>
    </citation>
    <scope>NUCLEOTIDE SEQUENCE</scope>
    <source>
        <strain evidence="9">D6</strain>
    </source>
</reference>
<dbReference type="GO" id="GO:0000166">
    <property type="term" value="F:nucleotide binding"/>
    <property type="evidence" value="ECO:0007669"/>
    <property type="project" value="InterPro"/>
</dbReference>
<organism evidence="9 10">
    <name type="scientific">Seminavis robusta</name>
    <dbReference type="NCBI Taxonomy" id="568900"/>
    <lineage>
        <taxon>Eukaryota</taxon>
        <taxon>Sar</taxon>
        <taxon>Stramenopiles</taxon>
        <taxon>Ochrophyta</taxon>
        <taxon>Bacillariophyta</taxon>
        <taxon>Bacillariophyceae</taxon>
        <taxon>Bacillariophycidae</taxon>
        <taxon>Naviculales</taxon>
        <taxon>Naviculaceae</taxon>
        <taxon>Seminavis</taxon>
    </lineage>
</organism>
<name>A0A9N8E250_9STRA</name>
<dbReference type="PROSITE" id="PS50967">
    <property type="entry name" value="HRDC"/>
    <property type="match status" value="1"/>
</dbReference>
<dbReference type="GO" id="GO:0005634">
    <property type="term" value="C:nucleus"/>
    <property type="evidence" value="ECO:0007669"/>
    <property type="project" value="UniProtKB-SubCell"/>
</dbReference>
<dbReference type="PROSITE" id="PS50064">
    <property type="entry name" value="ZF_PARP_2"/>
    <property type="match status" value="1"/>
</dbReference>
<comment type="caution">
    <text evidence="9">The sequence shown here is derived from an EMBL/GenBank/DDBJ whole genome shotgun (WGS) entry which is preliminary data.</text>
</comment>
<feature type="domain" description="HRDC" evidence="8">
    <location>
        <begin position="159"/>
        <end position="239"/>
    </location>
</feature>
<proteinExistence type="predicted"/>
<dbReference type="InterPro" id="IPR001510">
    <property type="entry name" value="Znf_PARP"/>
</dbReference>
<dbReference type="SMART" id="SM01336">
    <property type="entry name" value="zf-PARP"/>
    <property type="match status" value="1"/>
</dbReference>
<dbReference type="GO" id="GO:0004386">
    <property type="term" value="F:helicase activity"/>
    <property type="evidence" value="ECO:0007669"/>
    <property type="project" value="UniProtKB-KW"/>
</dbReference>
<feature type="region of interest" description="Disordered" evidence="6">
    <location>
        <begin position="236"/>
        <end position="266"/>
    </location>
</feature>
<dbReference type="GO" id="GO:0008270">
    <property type="term" value="F:zinc ion binding"/>
    <property type="evidence" value="ECO:0007669"/>
    <property type="project" value="UniProtKB-KW"/>
</dbReference>
<keyword evidence="2" id="KW-0479">Metal-binding</keyword>
<protein>
    <submittedName>
        <fullName evidence="9">ATP-dependent DNA helicase</fullName>
    </submittedName>
</protein>
<sequence>MAPASLKRKLMGDSSSGGRKKRAAVKKKRPSQKKTTINSSSARMGMSTTRDRKPSVASLAQPQQITPSSVKTDPSDNEPLRPKIEYSPNAMAKCTKCRKKIQKQQKRFGIPEESERYNKEIYRYYHANCCPKNLQKLVPNAAEELKRQKTNAQYKQHVVQQRHDLLDQLKHMRLLIANRLEVPTFMVLSNATLDEIVFHMPTNAKTLRSIKGIGPTKLRNFGDPIFTLVQQYQYQQQQQQPQSTPRVKPERKLKPTRKKSVAKSSSVAKSPATAIVIEDSDDDDEIAVGTTLTCEQLVNQKFEHAAANGYVISVDD</sequence>